<sequence>MERSSKIVIVGGVIALGIASGSASAQSEAASATGTTGTWSVTAGNFVQNAFTFKLSNNVALIANDSPTAVAVSTASTKGTRAFGGGSSGGGVRDCDGSSVATPAPKTATATGDGCS</sequence>
<keyword evidence="2" id="KW-0732">Signal</keyword>
<evidence type="ECO:0000313" key="4">
    <source>
        <dbReference type="Proteomes" id="UP001172778"/>
    </source>
</evidence>
<dbReference type="Proteomes" id="UP001172778">
    <property type="component" value="Unassembled WGS sequence"/>
</dbReference>
<dbReference type="EMBL" id="JARRAF010000017">
    <property type="protein sequence ID" value="MDK2125288.1"/>
    <property type="molecule type" value="Genomic_DNA"/>
</dbReference>
<dbReference type="RefSeq" id="WP_284101600.1">
    <property type="nucleotide sequence ID" value="NZ_JARRAF010000017.1"/>
</dbReference>
<reference evidence="3" key="1">
    <citation type="submission" date="2023-03" db="EMBL/GenBank/DDBJ databases">
        <title>Chitinimonas shenzhenensis gen. nov., sp. nov., a novel member of family Burkholderiaceae isolated from activated sludge collected in Shen Zhen, China.</title>
        <authorList>
            <person name="Wang X."/>
        </authorList>
    </citation>
    <scope>NUCLEOTIDE SEQUENCE</scope>
    <source>
        <strain evidence="3">DQS-5</strain>
    </source>
</reference>
<accession>A0ABT7E1S6</accession>
<feature type="chain" id="PRO_5045841221" evidence="2">
    <location>
        <begin position="26"/>
        <end position="116"/>
    </location>
</feature>
<feature type="compositionally biased region" description="Low complexity" evidence="1">
    <location>
        <begin position="97"/>
        <end position="116"/>
    </location>
</feature>
<feature type="compositionally biased region" description="Gly residues" evidence="1">
    <location>
        <begin position="82"/>
        <end position="92"/>
    </location>
</feature>
<gene>
    <name evidence="3" type="ORF">PZA18_14625</name>
</gene>
<protein>
    <submittedName>
        <fullName evidence="3">Uncharacterized protein</fullName>
    </submittedName>
</protein>
<keyword evidence="4" id="KW-1185">Reference proteome</keyword>
<evidence type="ECO:0000256" key="2">
    <source>
        <dbReference type="SAM" id="SignalP"/>
    </source>
</evidence>
<feature type="signal peptide" evidence="2">
    <location>
        <begin position="1"/>
        <end position="25"/>
    </location>
</feature>
<proteinExistence type="predicted"/>
<name>A0ABT7E1S6_9NEIS</name>
<evidence type="ECO:0000256" key="1">
    <source>
        <dbReference type="SAM" id="MobiDB-lite"/>
    </source>
</evidence>
<feature type="region of interest" description="Disordered" evidence="1">
    <location>
        <begin position="82"/>
        <end position="116"/>
    </location>
</feature>
<organism evidence="3 4">
    <name type="scientific">Parachitinimonas caeni</name>
    <dbReference type="NCBI Taxonomy" id="3031301"/>
    <lineage>
        <taxon>Bacteria</taxon>
        <taxon>Pseudomonadati</taxon>
        <taxon>Pseudomonadota</taxon>
        <taxon>Betaproteobacteria</taxon>
        <taxon>Neisseriales</taxon>
        <taxon>Chitinibacteraceae</taxon>
        <taxon>Parachitinimonas</taxon>
    </lineage>
</organism>
<comment type="caution">
    <text evidence="3">The sequence shown here is derived from an EMBL/GenBank/DDBJ whole genome shotgun (WGS) entry which is preliminary data.</text>
</comment>
<evidence type="ECO:0000313" key="3">
    <source>
        <dbReference type="EMBL" id="MDK2125288.1"/>
    </source>
</evidence>